<feature type="domain" description="Major facilitator superfamily (MFS) profile" evidence="9">
    <location>
        <begin position="38"/>
        <end position="458"/>
    </location>
</feature>
<feature type="region of interest" description="Disordered" evidence="7">
    <location>
        <begin position="1"/>
        <end position="23"/>
    </location>
</feature>
<keyword evidence="5 8" id="KW-1133">Transmembrane helix</keyword>
<dbReference type="PANTHER" id="PTHR23508">
    <property type="entry name" value="CARBOXYLIC ACID TRANSPORTER PROTEIN HOMOLOG"/>
    <property type="match status" value="1"/>
</dbReference>
<evidence type="ECO:0000256" key="4">
    <source>
        <dbReference type="ARBA" id="ARBA00022692"/>
    </source>
</evidence>
<feature type="compositionally biased region" description="Basic and acidic residues" evidence="7">
    <location>
        <begin position="7"/>
        <end position="23"/>
    </location>
</feature>
<feature type="transmembrane region" description="Helical" evidence="8">
    <location>
        <begin position="76"/>
        <end position="96"/>
    </location>
</feature>
<dbReference type="EMBL" id="JAPEVA010000080">
    <property type="protein sequence ID" value="KAJ4401004.1"/>
    <property type="molecule type" value="Genomic_DNA"/>
</dbReference>
<evidence type="ECO:0000256" key="1">
    <source>
        <dbReference type="ARBA" id="ARBA00004141"/>
    </source>
</evidence>
<dbReference type="PANTHER" id="PTHR23508:SF10">
    <property type="entry name" value="CARBOXYLIC ACID TRANSPORTER PROTEIN HOMOLOG"/>
    <property type="match status" value="1"/>
</dbReference>
<evidence type="ECO:0000256" key="6">
    <source>
        <dbReference type="ARBA" id="ARBA00023136"/>
    </source>
</evidence>
<accession>A0A9W9D450</accession>
<gene>
    <name evidence="10" type="primary">GIT2</name>
    <name evidence="10" type="ORF">N0V91_008258</name>
</gene>
<comment type="subcellular location">
    <subcellularLocation>
        <location evidence="1">Membrane</location>
        <topology evidence="1">Multi-pass membrane protein</topology>
    </subcellularLocation>
</comment>
<feature type="transmembrane region" description="Helical" evidence="8">
    <location>
        <begin position="333"/>
        <end position="354"/>
    </location>
</feature>
<dbReference type="PROSITE" id="PS50850">
    <property type="entry name" value="MFS"/>
    <property type="match status" value="1"/>
</dbReference>
<keyword evidence="3" id="KW-0813">Transport</keyword>
<keyword evidence="4 8" id="KW-0812">Transmembrane</keyword>
<keyword evidence="6 8" id="KW-0472">Membrane</keyword>
<evidence type="ECO:0000256" key="7">
    <source>
        <dbReference type="SAM" id="MobiDB-lite"/>
    </source>
</evidence>
<feature type="transmembrane region" description="Helical" evidence="8">
    <location>
        <begin position="436"/>
        <end position="453"/>
    </location>
</feature>
<feature type="transmembrane region" description="Helical" evidence="8">
    <location>
        <begin position="301"/>
        <end position="321"/>
    </location>
</feature>
<feature type="transmembrane region" description="Helical" evidence="8">
    <location>
        <begin position="177"/>
        <end position="204"/>
    </location>
</feature>
<dbReference type="InterPro" id="IPR005828">
    <property type="entry name" value="MFS_sugar_transport-like"/>
</dbReference>
<dbReference type="FunFam" id="1.20.1250.20:FF:000140">
    <property type="entry name" value="Putative MFS phospholipid transporter"/>
    <property type="match status" value="1"/>
</dbReference>
<dbReference type="OrthoDB" id="2261376at2759"/>
<proteinExistence type="inferred from homology"/>
<evidence type="ECO:0000259" key="9">
    <source>
        <dbReference type="PROSITE" id="PS50850"/>
    </source>
</evidence>
<dbReference type="AlphaFoldDB" id="A0A9W9D450"/>
<dbReference type="SUPFAM" id="SSF103473">
    <property type="entry name" value="MFS general substrate transporter"/>
    <property type="match status" value="1"/>
</dbReference>
<name>A0A9W9D450_9PLEO</name>
<evidence type="ECO:0000256" key="8">
    <source>
        <dbReference type="SAM" id="Phobius"/>
    </source>
</evidence>
<feature type="transmembrane region" description="Helical" evidence="8">
    <location>
        <begin position="36"/>
        <end position="56"/>
    </location>
</feature>
<dbReference type="Pfam" id="PF00083">
    <property type="entry name" value="Sugar_tr"/>
    <property type="match status" value="2"/>
</dbReference>
<dbReference type="GO" id="GO:0046943">
    <property type="term" value="F:carboxylic acid transmembrane transporter activity"/>
    <property type="evidence" value="ECO:0007669"/>
    <property type="project" value="TreeGrafter"/>
</dbReference>
<feature type="transmembrane region" description="Helical" evidence="8">
    <location>
        <begin position="108"/>
        <end position="128"/>
    </location>
</feature>
<comment type="similarity">
    <text evidence="2">Belongs to the major facilitator superfamily. Sugar transporter (TC 2.A.1.1) family.</text>
</comment>
<feature type="transmembrane region" description="Helical" evidence="8">
    <location>
        <begin position="398"/>
        <end position="416"/>
    </location>
</feature>
<evidence type="ECO:0000256" key="3">
    <source>
        <dbReference type="ARBA" id="ARBA00022448"/>
    </source>
</evidence>
<dbReference type="GO" id="GO:0005886">
    <property type="term" value="C:plasma membrane"/>
    <property type="evidence" value="ECO:0007669"/>
    <property type="project" value="TreeGrafter"/>
</dbReference>
<protein>
    <submittedName>
        <fullName evidence="10">Glycerophosphoinositol permease</fullName>
    </submittedName>
</protein>
<dbReference type="Proteomes" id="UP001140510">
    <property type="component" value="Unassembled WGS sequence"/>
</dbReference>
<feature type="transmembrane region" description="Helical" evidence="8">
    <location>
        <begin position="360"/>
        <end position="377"/>
    </location>
</feature>
<dbReference type="InterPro" id="IPR036259">
    <property type="entry name" value="MFS_trans_sf"/>
</dbReference>
<feature type="transmembrane region" description="Helical" evidence="8">
    <location>
        <begin position="250"/>
        <end position="272"/>
    </location>
</feature>
<organism evidence="10 11">
    <name type="scientific">Didymella pomorum</name>
    <dbReference type="NCBI Taxonomy" id="749634"/>
    <lineage>
        <taxon>Eukaryota</taxon>
        <taxon>Fungi</taxon>
        <taxon>Dikarya</taxon>
        <taxon>Ascomycota</taxon>
        <taxon>Pezizomycotina</taxon>
        <taxon>Dothideomycetes</taxon>
        <taxon>Pleosporomycetidae</taxon>
        <taxon>Pleosporales</taxon>
        <taxon>Pleosporineae</taxon>
        <taxon>Didymellaceae</taxon>
        <taxon>Didymella</taxon>
    </lineage>
</organism>
<evidence type="ECO:0000313" key="11">
    <source>
        <dbReference type="Proteomes" id="UP001140510"/>
    </source>
</evidence>
<comment type="caution">
    <text evidence="10">The sequence shown here is derived from an EMBL/GenBank/DDBJ whole genome shotgun (WGS) entry which is preliminary data.</text>
</comment>
<evidence type="ECO:0000256" key="5">
    <source>
        <dbReference type="ARBA" id="ARBA00022989"/>
    </source>
</evidence>
<feature type="transmembrane region" description="Helical" evidence="8">
    <location>
        <begin position="134"/>
        <end position="156"/>
    </location>
</feature>
<dbReference type="Gene3D" id="1.20.1250.20">
    <property type="entry name" value="MFS general substrate transporter like domains"/>
    <property type="match status" value="1"/>
</dbReference>
<sequence length="500" mass="53762">MASAKETSPKLRDSSNDDAERRGSVANIDKGKWERLWPVIACGAGLFSDGYLNNIIGPVNTMLSRIYPDAYAGSSAQANVASITFAGTVLGMLFFGYTSDHFSRKWSLFVSTIIIILFAALGAGSYGAGGSPTGLLAALVAYRFFLGIGIGGEYPAGSVGCAESTGELKSGSRNKWFILFTNVQIDIAFLVAAIVATIVIVITGEDHLRVAWRVCLGLGIIPPLSLLYLRIKLQEPEAFKRESFAKAKTPWLLVAKFYWFRLSIVSIIWFIYDFSAYSFGIYGSTILANLLGEETALWKSFAWNILLNFFYTPGALAGAFVADLPYMGPKKTLFIGVTLQGIVGFIMAGCYPWLGKPHNVAGFVVVYGIFLAFGEFGPGDNIGLIASKTCATGIRGQYYGIAAAVGKIGAFAGSYALDAIQTAAGDDKIAAGRNPFFVASSLAFLAAGLVLLLPHIGQDTIDEEDIKFREYLKSNGYDTSKMGLESAATFDSERVMEAEE</sequence>
<feature type="transmembrane region" description="Helical" evidence="8">
    <location>
        <begin position="210"/>
        <end position="229"/>
    </location>
</feature>
<reference evidence="10" key="1">
    <citation type="submission" date="2022-10" db="EMBL/GenBank/DDBJ databases">
        <title>Tapping the CABI collections for fungal endophytes: first genome assemblies for Collariella, Neodidymelliopsis, Ascochyta clinopodiicola, Didymella pomorum, Didymosphaeria variabile, Neocosmospora piperis and Neocucurbitaria cava.</title>
        <authorList>
            <person name="Hill R."/>
        </authorList>
    </citation>
    <scope>NUCLEOTIDE SEQUENCE</scope>
    <source>
        <strain evidence="10">IMI 355091</strain>
    </source>
</reference>
<evidence type="ECO:0000313" key="10">
    <source>
        <dbReference type="EMBL" id="KAJ4401004.1"/>
    </source>
</evidence>
<evidence type="ECO:0000256" key="2">
    <source>
        <dbReference type="ARBA" id="ARBA00010992"/>
    </source>
</evidence>
<keyword evidence="11" id="KW-1185">Reference proteome</keyword>
<dbReference type="InterPro" id="IPR020846">
    <property type="entry name" value="MFS_dom"/>
</dbReference>